<dbReference type="STRING" id="1801756.A3C67_01720"/>
<dbReference type="EMBL" id="MFUG01000001">
    <property type="protein sequence ID" value="OGI76518.1"/>
    <property type="molecule type" value="Genomic_DNA"/>
</dbReference>
<gene>
    <name evidence="1" type="ORF">A3C67_01720</name>
</gene>
<proteinExistence type="predicted"/>
<name>A0A1F6W3K4_9BACT</name>
<evidence type="ECO:0000313" key="2">
    <source>
        <dbReference type="Proteomes" id="UP000179275"/>
    </source>
</evidence>
<reference evidence="1 2" key="1">
    <citation type="journal article" date="2016" name="Nat. Commun.">
        <title>Thousands of microbial genomes shed light on interconnected biogeochemical processes in an aquifer system.</title>
        <authorList>
            <person name="Anantharaman K."/>
            <person name="Brown C.T."/>
            <person name="Hug L.A."/>
            <person name="Sharon I."/>
            <person name="Castelle C.J."/>
            <person name="Probst A.J."/>
            <person name="Thomas B.C."/>
            <person name="Singh A."/>
            <person name="Wilkins M.J."/>
            <person name="Karaoz U."/>
            <person name="Brodie E.L."/>
            <person name="Williams K.H."/>
            <person name="Hubbard S.S."/>
            <person name="Banfield J.F."/>
        </authorList>
    </citation>
    <scope>NUCLEOTIDE SEQUENCE [LARGE SCALE GENOMIC DNA]</scope>
</reference>
<protein>
    <submittedName>
        <fullName evidence="1">Uncharacterized protein</fullName>
    </submittedName>
</protein>
<sequence>MEKVHLFFLTFSSNGSSGNSRGGCRGCIPLDQTQYDMMNEGTEYLYLGSCRIPNPAEFQKTFSRGKVESISPKYLFRFSESIELPH</sequence>
<accession>A0A1F6W3K4</accession>
<comment type="caution">
    <text evidence="1">The sequence shown here is derived from an EMBL/GenBank/DDBJ whole genome shotgun (WGS) entry which is preliminary data.</text>
</comment>
<organism evidence="1 2">
    <name type="scientific">Candidatus Nomurabacteria bacterium RIFCSPHIGHO2_02_FULL_42_19</name>
    <dbReference type="NCBI Taxonomy" id="1801756"/>
    <lineage>
        <taxon>Bacteria</taxon>
        <taxon>Candidatus Nomuraibacteriota</taxon>
    </lineage>
</organism>
<dbReference type="Proteomes" id="UP000179275">
    <property type="component" value="Unassembled WGS sequence"/>
</dbReference>
<evidence type="ECO:0000313" key="1">
    <source>
        <dbReference type="EMBL" id="OGI76518.1"/>
    </source>
</evidence>
<dbReference type="AlphaFoldDB" id="A0A1F6W3K4"/>